<evidence type="ECO:0000313" key="7">
    <source>
        <dbReference type="Proteomes" id="UP001208567"/>
    </source>
</evidence>
<comment type="similarity">
    <text evidence="1 4">Belongs to the glycosyl hydrolase 43 family.</text>
</comment>
<accession>A0ABQ5NA17</accession>
<dbReference type="GO" id="GO:0016787">
    <property type="term" value="F:hydrolase activity"/>
    <property type="evidence" value="ECO:0007669"/>
    <property type="project" value="UniProtKB-KW"/>
</dbReference>
<evidence type="ECO:0000259" key="5">
    <source>
        <dbReference type="Pfam" id="PF17851"/>
    </source>
</evidence>
<keyword evidence="3 4" id="KW-0326">Glycosidase</keyword>
<dbReference type="Gene3D" id="2.115.10.20">
    <property type="entry name" value="Glycosyl hydrolase domain, family 43"/>
    <property type="match status" value="1"/>
</dbReference>
<dbReference type="SUPFAM" id="SSF75005">
    <property type="entry name" value="Arabinanase/levansucrase/invertase"/>
    <property type="match status" value="1"/>
</dbReference>
<dbReference type="CDD" id="cd09000">
    <property type="entry name" value="GH43_SXA-like"/>
    <property type="match status" value="1"/>
</dbReference>
<dbReference type="EMBL" id="BRXR01000001">
    <property type="protein sequence ID" value="GLC31941.1"/>
    <property type="molecule type" value="Genomic_DNA"/>
</dbReference>
<dbReference type="Pfam" id="PF17851">
    <property type="entry name" value="GH43_C2"/>
    <property type="match status" value="1"/>
</dbReference>
<dbReference type="Proteomes" id="UP001208567">
    <property type="component" value="Unassembled WGS sequence"/>
</dbReference>
<dbReference type="PANTHER" id="PTHR42812:SF12">
    <property type="entry name" value="BETA-XYLOSIDASE-RELATED"/>
    <property type="match status" value="1"/>
</dbReference>
<evidence type="ECO:0000256" key="4">
    <source>
        <dbReference type="RuleBase" id="RU361187"/>
    </source>
</evidence>
<evidence type="ECO:0000313" key="6">
    <source>
        <dbReference type="EMBL" id="GLC31941.1"/>
    </source>
</evidence>
<protein>
    <submittedName>
        <fullName evidence="6">Glycoside hydrolase 43 family protein</fullName>
    </submittedName>
</protein>
<comment type="caution">
    <text evidence="6">The sequence shown here is derived from an EMBL/GenBank/DDBJ whole genome shotgun (WGS) entry which is preliminary data.</text>
</comment>
<dbReference type="Gene3D" id="2.60.120.200">
    <property type="match status" value="1"/>
</dbReference>
<dbReference type="InterPro" id="IPR051795">
    <property type="entry name" value="Glycosyl_Hydrlase_43"/>
</dbReference>
<dbReference type="Pfam" id="PF04616">
    <property type="entry name" value="Glyco_hydro_43"/>
    <property type="match status" value="1"/>
</dbReference>
<dbReference type="RefSeq" id="WP_264851256.1">
    <property type="nucleotide sequence ID" value="NZ_BRXR01000001.1"/>
</dbReference>
<dbReference type="InterPro" id="IPR041542">
    <property type="entry name" value="GH43_C2"/>
</dbReference>
<keyword evidence="2 4" id="KW-0378">Hydrolase</keyword>
<name>A0ABQ5NA17_9CLOT</name>
<dbReference type="InterPro" id="IPR006710">
    <property type="entry name" value="Glyco_hydro_43"/>
</dbReference>
<gene>
    <name evidence="6" type="primary">xynA</name>
    <name evidence="6" type="ORF">bsdE14_33510</name>
</gene>
<organism evidence="6 7">
    <name type="scientific">Clostridium omnivorum</name>
    <dbReference type="NCBI Taxonomy" id="1604902"/>
    <lineage>
        <taxon>Bacteria</taxon>
        <taxon>Bacillati</taxon>
        <taxon>Bacillota</taxon>
        <taxon>Clostridia</taxon>
        <taxon>Eubacteriales</taxon>
        <taxon>Clostridiaceae</taxon>
        <taxon>Clostridium</taxon>
    </lineage>
</organism>
<dbReference type="SUPFAM" id="SSF49899">
    <property type="entry name" value="Concanavalin A-like lectins/glucanases"/>
    <property type="match status" value="1"/>
</dbReference>
<evidence type="ECO:0000256" key="2">
    <source>
        <dbReference type="ARBA" id="ARBA00022801"/>
    </source>
</evidence>
<dbReference type="InterPro" id="IPR023296">
    <property type="entry name" value="Glyco_hydro_beta-prop_sf"/>
</dbReference>
<feature type="domain" description="Beta-xylosidase C-terminal Concanavalin A-like" evidence="5">
    <location>
        <begin position="321"/>
        <end position="516"/>
    </location>
</feature>
<sequence length="519" mass="59046">MIKNPVLTGFHPDPSMIFVEDSFYIANSTFEYFPGVAISSSKDLANWNSIESPLNSKDKLDMKGNPKSGGIWAPCLSYYEGIFYLVFTDVKNWAFGPFKDALNYVVRSASIDGPWSEPVFLNCSGFDPSLFHDDNGKKYLVNMEWDYRKQGSEQFSGILLTELDSQSLEPIGEAVKIFEGSKKGMVEGPHLYKRDGYYYLITAEGGTSYEHAVTVARSKEITGPYELHPYTHLVCTQGDEMSYIQKAGHGSLCKSSDGRWWIAFLCGRPLENTKRCPLGRETAIAEVIWKEGWPYLKDGGIVPSASFEGYGEKITQKVYSYNFKNDNFKKDFLSLRVPAQYDILQNGSLRLYGKESLQSVHEQNILMRRQTDFNFEAETCVSLPFNHFQQMAGLLYRYDEENQYYLRIAYNEKFNEHTLGILCFEKGGFTMPLGMKEIPVGEGKVYLRLTVRGSCGEFSYAKEDLNWIAIPYTIDVSILSDEYASPMGFTGAFVGLACQDLKSRKCYADFEYFKYEVLD</sequence>
<proteinExistence type="inferred from homology"/>
<dbReference type="InterPro" id="IPR013320">
    <property type="entry name" value="ConA-like_dom_sf"/>
</dbReference>
<evidence type="ECO:0000256" key="3">
    <source>
        <dbReference type="ARBA" id="ARBA00023295"/>
    </source>
</evidence>
<keyword evidence="7" id="KW-1185">Reference proteome</keyword>
<dbReference type="PANTHER" id="PTHR42812">
    <property type="entry name" value="BETA-XYLOSIDASE"/>
    <property type="match status" value="1"/>
</dbReference>
<evidence type="ECO:0000256" key="1">
    <source>
        <dbReference type="ARBA" id="ARBA00009865"/>
    </source>
</evidence>
<reference evidence="6 7" key="1">
    <citation type="journal article" date="2024" name="Int. J. Syst. Evol. Microbiol.">
        <title>Clostridium omnivorum sp. nov., isolated from anoxic soil under the treatment of reductive soil disinfestation.</title>
        <authorList>
            <person name="Ueki A."/>
            <person name="Tonouchi A."/>
            <person name="Kaku N."/>
            <person name="Honma S."/>
            <person name="Ueki K."/>
        </authorList>
    </citation>
    <scope>NUCLEOTIDE SEQUENCE [LARGE SCALE GENOMIC DNA]</scope>
    <source>
        <strain evidence="6 7">E14</strain>
    </source>
</reference>